<evidence type="ECO:0008006" key="3">
    <source>
        <dbReference type="Google" id="ProtNLM"/>
    </source>
</evidence>
<keyword evidence="2" id="KW-1185">Reference proteome</keyword>
<sequence length="57" mass="6196">MTRNISHFTRRPWGGRKARCRGQQRILTDILARAGAINLARLASLGLHSAAGGWAIA</sequence>
<dbReference type="Proteomes" id="UP001564760">
    <property type="component" value="Unassembled WGS sequence"/>
</dbReference>
<accession>A0ABV4C1S5</accession>
<protein>
    <recommendedName>
        <fullName evidence="3">Transposase</fullName>
    </recommendedName>
</protein>
<proteinExistence type="predicted"/>
<organism evidence="1 2">
    <name type="scientific">Mycobacterium servetii</name>
    <dbReference type="NCBI Taxonomy" id="3237418"/>
    <lineage>
        <taxon>Bacteria</taxon>
        <taxon>Bacillati</taxon>
        <taxon>Actinomycetota</taxon>
        <taxon>Actinomycetes</taxon>
        <taxon>Mycobacteriales</taxon>
        <taxon>Mycobacteriaceae</taxon>
        <taxon>Mycobacterium</taxon>
    </lineage>
</organism>
<evidence type="ECO:0000313" key="1">
    <source>
        <dbReference type="EMBL" id="MEY8016460.1"/>
    </source>
</evidence>
<evidence type="ECO:0000313" key="2">
    <source>
        <dbReference type="Proteomes" id="UP001564760"/>
    </source>
</evidence>
<name>A0ABV4C1S5_9MYCO</name>
<comment type="caution">
    <text evidence="1">The sequence shown here is derived from an EMBL/GenBank/DDBJ whole genome shotgun (WGS) entry which is preliminary data.</text>
</comment>
<gene>
    <name evidence="1" type="ORF">AB8998_16380</name>
</gene>
<reference evidence="1 2" key="1">
    <citation type="submission" date="2024-08" db="EMBL/GenBank/DDBJ databases">
        <title>Mycobacterium servetensis sp. nov., a novel rapid-growing mycobacterial species recovered from a human patient in Zaragoza, Spain.</title>
        <authorList>
            <person name="Tristancho-Baro A.I."/>
            <person name="Buenestado-Serrano S."/>
            <person name="Garcia De Viedma D."/>
            <person name="Milagro-Beamonte A."/>
            <person name="Burillo N."/>
            <person name="Sanz S."/>
            <person name="Lopez-Calleja A.I."/>
            <person name="Penas-Utrilla D."/>
            <person name="Guardingo M."/>
            <person name="Garcia M.J."/>
            <person name="Vinuelas-Bayon J."/>
        </authorList>
    </citation>
    <scope>NUCLEOTIDE SEQUENCE [LARGE SCALE GENOMIC DNA]</scope>
    <source>
        <strain evidence="2">HUMS_12744610</strain>
    </source>
</reference>
<dbReference type="EMBL" id="JBGEDP010000001">
    <property type="protein sequence ID" value="MEY8016460.1"/>
    <property type="molecule type" value="Genomic_DNA"/>
</dbReference>